<accession>A0ABN7WVY6</accession>
<name>A0ABN7WVY6_GIGMA</name>
<gene>
    <name evidence="1" type="ORF">GMARGA_LOCUS35089</name>
</gene>
<comment type="caution">
    <text evidence="1">The sequence shown here is derived from an EMBL/GenBank/DDBJ whole genome shotgun (WGS) entry which is preliminary data.</text>
</comment>
<proteinExistence type="predicted"/>
<evidence type="ECO:0000313" key="1">
    <source>
        <dbReference type="EMBL" id="CAG8840810.1"/>
    </source>
</evidence>
<keyword evidence="2" id="KW-1185">Reference proteome</keyword>
<reference evidence="1 2" key="1">
    <citation type="submission" date="2021-06" db="EMBL/GenBank/DDBJ databases">
        <authorList>
            <person name="Kallberg Y."/>
            <person name="Tangrot J."/>
            <person name="Rosling A."/>
        </authorList>
    </citation>
    <scope>NUCLEOTIDE SEQUENCE [LARGE SCALE GENOMIC DNA]</scope>
    <source>
        <strain evidence="1 2">120-4 pot B 10/14</strain>
    </source>
</reference>
<evidence type="ECO:0000313" key="2">
    <source>
        <dbReference type="Proteomes" id="UP000789901"/>
    </source>
</evidence>
<sequence length="53" mass="6057">RGQIPKRLKDALDDITSTHHNVLGPNKAISKGSNIQERNKNKCTNCEEYRHNI</sequence>
<feature type="non-terminal residue" evidence="1">
    <location>
        <position position="1"/>
    </location>
</feature>
<protein>
    <submittedName>
        <fullName evidence="1">42587_t:CDS:1</fullName>
    </submittedName>
</protein>
<organism evidence="1 2">
    <name type="scientific">Gigaspora margarita</name>
    <dbReference type="NCBI Taxonomy" id="4874"/>
    <lineage>
        <taxon>Eukaryota</taxon>
        <taxon>Fungi</taxon>
        <taxon>Fungi incertae sedis</taxon>
        <taxon>Mucoromycota</taxon>
        <taxon>Glomeromycotina</taxon>
        <taxon>Glomeromycetes</taxon>
        <taxon>Diversisporales</taxon>
        <taxon>Gigasporaceae</taxon>
        <taxon>Gigaspora</taxon>
    </lineage>
</organism>
<dbReference type="Proteomes" id="UP000789901">
    <property type="component" value="Unassembled WGS sequence"/>
</dbReference>
<dbReference type="EMBL" id="CAJVQB010063793">
    <property type="protein sequence ID" value="CAG8840810.1"/>
    <property type="molecule type" value="Genomic_DNA"/>
</dbReference>